<accession>A0A135I6P3</accession>
<proteinExistence type="predicted"/>
<feature type="signal peptide" evidence="2">
    <location>
        <begin position="1"/>
        <end position="21"/>
    </location>
</feature>
<dbReference type="RefSeq" id="WP_067417930.1">
    <property type="nucleotide sequence ID" value="NZ_LNTY01000036.1"/>
</dbReference>
<reference evidence="4 5" key="1">
    <citation type="submission" date="2015-11" db="EMBL/GenBank/DDBJ databases">
        <title>Genomic Taxonomy of the Vibrionaceae.</title>
        <authorList>
            <person name="Gomez-Gil B."/>
            <person name="Enciso-Ibarra J."/>
        </authorList>
    </citation>
    <scope>NUCLEOTIDE SEQUENCE [LARGE SCALE GENOMIC DNA]</scope>
    <source>
        <strain evidence="4 5">CAIM 912</strain>
    </source>
</reference>
<gene>
    <name evidence="4" type="ORF">ATN88_19325</name>
</gene>
<feature type="chain" id="PRO_5007465710" description="Outer membrane protein beta-barrel domain-containing protein" evidence="2">
    <location>
        <begin position="22"/>
        <end position="185"/>
    </location>
</feature>
<comment type="caution">
    <text evidence="4">The sequence shown here is derived from an EMBL/GenBank/DDBJ whole genome shotgun (WGS) entry which is preliminary data.</text>
</comment>
<sequence>MRKIGLLAASLALGLTGTANANEGTYVGANILFAAQSEFELSGVALSEDADTGFDAQLGYQMKLTDHINLGLELEFRSFGEADFANVLKMEGSAFYFNAKPKFYVDDDKSFYVGGLVGLGSMEIELNTSSGSASDSDTSIQFGVEAGYEMDSGFGFNLGYKVAKAEIQTVDFTYDGVYVGINYLF</sequence>
<evidence type="ECO:0000313" key="4">
    <source>
        <dbReference type="EMBL" id="KXF81109.1"/>
    </source>
</evidence>
<dbReference type="AlphaFoldDB" id="A0A135I6P3"/>
<dbReference type="Pfam" id="PF13505">
    <property type="entry name" value="OMP_b-brl"/>
    <property type="match status" value="1"/>
</dbReference>
<organism evidence="4 5">
    <name type="scientific">Enterovibrio coralii</name>
    <dbReference type="NCBI Taxonomy" id="294935"/>
    <lineage>
        <taxon>Bacteria</taxon>
        <taxon>Pseudomonadati</taxon>
        <taxon>Pseudomonadota</taxon>
        <taxon>Gammaproteobacteria</taxon>
        <taxon>Vibrionales</taxon>
        <taxon>Vibrionaceae</taxon>
        <taxon>Enterovibrio</taxon>
    </lineage>
</organism>
<dbReference type="SUPFAM" id="SSF56925">
    <property type="entry name" value="OMPA-like"/>
    <property type="match status" value="1"/>
</dbReference>
<evidence type="ECO:0000256" key="1">
    <source>
        <dbReference type="ARBA" id="ARBA00022729"/>
    </source>
</evidence>
<feature type="domain" description="Outer membrane protein beta-barrel" evidence="3">
    <location>
        <begin position="7"/>
        <end position="185"/>
    </location>
</feature>
<name>A0A135I6P3_9GAMM</name>
<dbReference type="EMBL" id="LNTY01000036">
    <property type="protein sequence ID" value="KXF81109.1"/>
    <property type="molecule type" value="Genomic_DNA"/>
</dbReference>
<dbReference type="STRING" id="294935.ATN88_19325"/>
<dbReference type="InterPro" id="IPR027385">
    <property type="entry name" value="Beta-barrel_OMP"/>
</dbReference>
<dbReference type="OrthoDB" id="5878238at2"/>
<dbReference type="Gene3D" id="2.40.160.20">
    <property type="match status" value="1"/>
</dbReference>
<evidence type="ECO:0000256" key="2">
    <source>
        <dbReference type="SAM" id="SignalP"/>
    </source>
</evidence>
<keyword evidence="5" id="KW-1185">Reference proteome</keyword>
<dbReference type="Proteomes" id="UP000070529">
    <property type="component" value="Unassembled WGS sequence"/>
</dbReference>
<dbReference type="InterPro" id="IPR011250">
    <property type="entry name" value="OMP/PagP_B-barrel"/>
</dbReference>
<protein>
    <recommendedName>
        <fullName evidence="3">Outer membrane protein beta-barrel domain-containing protein</fullName>
    </recommendedName>
</protein>
<evidence type="ECO:0000259" key="3">
    <source>
        <dbReference type="Pfam" id="PF13505"/>
    </source>
</evidence>
<keyword evidence="1 2" id="KW-0732">Signal</keyword>
<evidence type="ECO:0000313" key="5">
    <source>
        <dbReference type="Proteomes" id="UP000070529"/>
    </source>
</evidence>